<dbReference type="AlphaFoldDB" id="A0A2N3WVP6"/>
<dbReference type="PROSITE" id="PS51257">
    <property type="entry name" value="PROKAR_LIPOPROTEIN"/>
    <property type="match status" value="1"/>
</dbReference>
<sequence length="57" mass="5469">MKRLIAVAAAAAVVGLGCAACDNGSTPSSGAASNGDLSSIQSTLDSIQSDMAGDGQR</sequence>
<name>A0A2N3WVP6_9PSEU</name>
<dbReference type="Proteomes" id="UP000233750">
    <property type="component" value="Unassembled WGS sequence"/>
</dbReference>
<comment type="caution">
    <text evidence="3">The sequence shown here is derived from an EMBL/GenBank/DDBJ whole genome shotgun (WGS) entry which is preliminary data.</text>
</comment>
<keyword evidence="4" id="KW-1185">Reference proteome</keyword>
<evidence type="ECO:0000313" key="4">
    <source>
        <dbReference type="Proteomes" id="UP000233750"/>
    </source>
</evidence>
<reference evidence="2 5" key="2">
    <citation type="submission" date="2020-08" db="EMBL/GenBank/DDBJ databases">
        <title>Amycolatopsis echigonensis JCM 21831.</title>
        <authorList>
            <person name="Tedsree N."/>
            <person name="Kuncharoen N."/>
            <person name="Likhitwitayawuid K."/>
            <person name="Tanasupawat S."/>
        </authorList>
    </citation>
    <scope>NUCLEOTIDE SEQUENCE [LARGE SCALE GENOMIC DNA]</scope>
    <source>
        <strain evidence="2 5">JCM 21831</strain>
    </source>
</reference>
<proteinExistence type="predicted"/>
<feature type="signal peptide" evidence="1">
    <location>
        <begin position="1"/>
        <end position="19"/>
    </location>
</feature>
<evidence type="ECO:0000313" key="2">
    <source>
        <dbReference type="EMBL" id="MBB2504617.1"/>
    </source>
</evidence>
<reference evidence="3 4" key="1">
    <citation type="submission" date="2017-12" db="EMBL/GenBank/DDBJ databases">
        <title>Sequencing the genomes of 1000 Actinobacteria strains.</title>
        <authorList>
            <person name="Klenk H.-P."/>
        </authorList>
    </citation>
    <scope>NUCLEOTIDE SEQUENCE [LARGE SCALE GENOMIC DNA]</scope>
    <source>
        <strain evidence="3 4">DSM 45165</strain>
    </source>
</reference>
<protein>
    <recommendedName>
        <fullName evidence="6">Small secreted protein</fullName>
    </recommendedName>
</protein>
<accession>A0A2N3WVP6</accession>
<organism evidence="3 4">
    <name type="scientific">Amycolatopsis echigonensis</name>
    <dbReference type="NCBI Taxonomy" id="2576905"/>
    <lineage>
        <taxon>Bacteria</taxon>
        <taxon>Bacillati</taxon>
        <taxon>Actinomycetota</taxon>
        <taxon>Actinomycetes</taxon>
        <taxon>Pseudonocardiales</taxon>
        <taxon>Pseudonocardiaceae</taxon>
        <taxon>Amycolatopsis</taxon>
    </lineage>
</organism>
<dbReference type="RefSeq" id="WP_167442115.1">
    <property type="nucleotide sequence ID" value="NZ_JACJHR010000077.1"/>
</dbReference>
<dbReference type="EMBL" id="PJMY01000003">
    <property type="protein sequence ID" value="PKV97933.1"/>
    <property type="molecule type" value="Genomic_DNA"/>
</dbReference>
<evidence type="ECO:0008006" key="6">
    <source>
        <dbReference type="Google" id="ProtNLM"/>
    </source>
</evidence>
<evidence type="ECO:0000256" key="1">
    <source>
        <dbReference type="SAM" id="SignalP"/>
    </source>
</evidence>
<dbReference type="Proteomes" id="UP000550260">
    <property type="component" value="Unassembled WGS sequence"/>
</dbReference>
<keyword evidence="1" id="KW-0732">Signal</keyword>
<evidence type="ECO:0000313" key="3">
    <source>
        <dbReference type="EMBL" id="PKV97933.1"/>
    </source>
</evidence>
<feature type="chain" id="PRO_5044577549" description="Small secreted protein" evidence="1">
    <location>
        <begin position="20"/>
        <end position="57"/>
    </location>
</feature>
<evidence type="ECO:0000313" key="5">
    <source>
        <dbReference type="Proteomes" id="UP000550260"/>
    </source>
</evidence>
<dbReference type="EMBL" id="JACJHR010000077">
    <property type="protein sequence ID" value="MBB2504617.1"/>
    <property type="molecule type" value="Genomic_DNA"/>
</dbReference>
<gene>
    <name evidence="3" type="ORF">ATK30_8936</name>
    <name evidence="2" type="ORF">H5411_36445</name>
</gene>
<accession>A0A8E2B8R7</accession>